<keyword evidence="2" id="KW-0560">Oxidoreductase</keyword>
<dbReference type="GO" id="GO:0004365">
    <property type="term" value="F:glyceraldehyde-3-phosphate dehydrogenase (NAD+) (phosphorylating) activity"/>
    <property type="evidence" value="ECO:0007669"/>
    <property type="project" value="UniProtKB-EC"/>
</dbReference>
<evidence type="ECO:0000313" key="6">
    <source>
        <dbReference type="Proteomes" id="UP000681967"/>
    </source>
</evidence>
<evidence type="ECO:0000256" key="1">
    <source>
        <dbReference type="ARBA" id="ARBA00007406"/>
    </source>
</evidence>
<dbReference type="Pfam" id="PF00044">
    <property type="entry name" value="Gp_dh_N"/>
    <property type="match status" value="1"/>
</dbReference>
<dbReference type="PANTHER" id="PTHR10836">
    <property type="entry name" value="GLYCERALDEHYDE 3-PHOSPHATE DEHYDROGENASE"/>
    <property type="match status" value="1"/>
</dbReference>
<dbReference type="SUPFAM" id="SSF51735">
    <property type="entry name" value="NAD(P)-binding Rossmann-fold domains"/>
    <property type="match status" value="1"/>
</dbReference>
<dbReference type="GO" id="GO:0005829">
    <property type="term" value="C:cytosol"/>
    <property type="evidence" value="ECO:0007669"/>
    <property type="project" value="TreeGrafter"/>
</dbReference>
<dbReference type="InterPro" id="IPR020831">
    <property type="entry name" value="GlycerAld/Erythrose_P_DH"/>
</dbReference>
<gene>
    <name evidence="5" type="ORF">BYL167_LOCUS58992</name>
</gene>
<dbReference type="Gene3D" id="3.40.50.720">
    <property type="entry name" value="NAD(P)-binding Rossmann-like Domain"/>
    <property type="match status" value="1"/>
</dbReference>
<comment type="catalytic activity">
    <reaction evidence="3">
        <text>D-glyceraldehyde 3-phosphate + phosphate + NAD(+) = (2R)-3-phospho-glyceroyl phosphate + NADH + H(+)</text>
        <dbReference type="Rhea" id="RHEA:10300"/>
        <dbReference type="ChEBI" id="CHEBI:15378"/>
        <dbReference type="ChEBI" id="CHEBI:43474"/>
        <dbReference type="ChEBI" id="CHEBI:57540"/>
        <dbReference type="ChEBI" id="CHEBI:57604"/>
        <dbReference type="ChEBI" id="CHEBI:57945"/>
        <dbReference type="ChEBI" id="CHEBI:59776"/>
        <dbReference type="EC" id="1.2.1.12"/>
    </reaction>
</comment>
<feature type="domain" description="Glyceraldehyde 3-phosphate dehydrogenase NAD(P) binding" evidence="4">
    <location>
        <begin position="6"/>
        <end position="91"/>
    </location>
</feature>
<organism evidence="5 6">
    <name type="scientific">Rotaria magnacalcarata</name>
    <dbReference type="NCBI Taxonomy" id="392030"/>
    <lineage>
        <taxon>Eukaryota</taxon>
        <taxon>Metazoa</taxon>
        <taxon>Spiralia</taxon>
        <taxon>Gnathifera</taxon>
        <taxon>Rotifera</taxon>
        <taxon>Eurotatoria</taxon>
        <taxon>Bdelloidea</taxon>
        <taxon>Philodinida</taxon>
        <taxon>Philodinidae</taxon>
        <taxon>Rotaria</taxon>
    </lineage>
</organism>
<proteinExistence type="inferred from homology"/>
<evidence type="ECO:0000259" key="4">
    <source>
        <dbReference type="SMART" id="SM00846"/>
    </source>
</evidence>
<accession>A0A8S3EKQ5</accession>
<reference evidence="5" key="1">
    <citation type="submission" date="2021-02" db="EMBL/GenBank/DDBJ databases">
        <authorList>
            <person name="Nowell W R."/>
        </authorList>
    </citation>
    <scope>NUCLEOTIDE SEQUENCE</scope>
</reference>
<comment type="similarity">
    <text evidence="1">Belongs to the glyceraldehyde-3-phosphate dehydrogenase family.</text>
</comment>
<evidence type="ECO:0000256" key="2">
    <source>
        <dbReference type="ARBA" id="ARBA00023002"/>
    </source>
</evidence>
<dbReference type="AlphaFoldDB" id="A0A8S3EKQ5"/>
<dbReference type="InterPro" id="IPR020828">
    <property type="entry name" value="GlycerAld_3-P_DH_NAD(P)-bd"/>
</dbReference>
<evidence type="ECO:0000313" key="5">
    <source>
        <dbReference type="EMBL" id="CAF5058765.1"/>
    </source>
</evidence>
<dbReference type="SMART" id="SM00846">
    <property type="entry name" value="Gp_dh_N"/>
    <property type="match status" value="1"/>
</dbReference>
<protein>
    <recommendedName>
        <fullName evidence="4">Glyceraldehyde 3-phosphate dehydrogenase NAD(P) binding domain-containing protein</fullName>
    </recommendedName>
</protein>
<sequence length="91" mass="10094">MSSSDAKIGINGFGRIGRLVFRCALEQGVQIVGINDPFIPAEYMVYMFKYDSTHGRFKGEVSAKDGKLIVNGIEISVFTEKEPSHIPWGQL</sequence>
<evidence type="ECO:0000256" key="3">
    <source>
        <dbReference type="ARBA" id="ARBA00047698"/>
    </source>
</evidence>
<dbReference type="GO" id="GO:0051287">
    <property type="term" value="F:NAD binding"/>
    <property type="evidence" value="ECO:0007669"/>
    <property type="project" value="InterPro"/>
</dbReference>
<dbReference type="Proteomes" id="UP000681967">
    <property type="component" value="Unassembled WGS sequence"/>
</dbReference>
<dbReference type="EMBL" id="CAJOBH010227774">
    <property type="protein sequence ID" value="CAF5058765.1"/>
    <property type="molecule type" value="Genomic_DNA"/>
</dbReference>
<feature type="non-terminal residue" evidence="5">
    <location>
        <position position="1"/>
    </location>
</feature>
<name>A0A8S3EKQ5_9BILA</name>
<comment type="caution">
    <text evidence="5">The sequence shown here is derived from an EMBL/GenBank/DDBJ whole genome shotgun (WGS) entry which is preliminary data.</text>
</comment>
<dbReference type="GO" id="GO:0006096">
    <property type="term" value="P:glycolytic process"/>
    <property type="evidence" value="ECO:0007669"/>
    <property type="project" value="TreeGrafter"/>
</dbReference>
<dbReference type="PANTHER" id="PTHR10836:SF76">
    <property type="entry name" value="GLYCERALDEHYDE-3-PHOSPHATE DEHYDROGENASE-RELATED"/>
    <property type="match status" value="1"/>
</dbReference>
<dbReference type="InterPro" id="IPR036291">
    <property type="entry name" value="NAD(P)-bd_dom_sf"/>
</dbReference>